<name>A0A0L0VF07_9BASI</name>
<reference evidence="2" key="1">
    <citation type="submission" date="2014-03" db="EMBL/GenBank/DDBJ databases">
        <title>The Genome Sequence of Puccinia striiformis f. sp. tritici PST-78.</title>
        <authorList>
            <consortium name="The Broad Institute Genome Sequencing Platform"/>
            <person name="Cuomo C."/>
            <person name="Hulbert S."/>
            <person name="Chen X."/>
            <person name="Walker B."/>
            <person name="Young S.K."/>
            <person name="Zeng Q."/>
            <person name="Gargeya S."/>
            <person name="Fitzgerald M."/>
            <person name="Haas B."/>
            <person name="Abouelleil A."/>
            <person name="Alvarado L."/>
            <person name="Arachchi H.M."/>
            <person name="Berlin A.M."/>
            <person name="Chapman S.B."/>
            <person name="Goldberg J."/>
            <person name="Griggs A."/>
            <person name="Gujja S."/>
            <person name="Hansen M."/>
            <person name="Howarth C."/>
            <person name="Imamovic A."/>
            <person name="Larimer J."/>
            <person name="McCowan C."/>
            <person name="Montmayeur A."/>
            <person name="Murphy C."/>
            <person name="Neiman D."/>
            <person name="Pearson M."/>
            <person name="Priest M."/>
            <person name="Roberts A."/>
            <person name="Saif S."/>
            <person name="Shea T."/>
            <person name="Sisk P."/>
            <person name="Sykes S."/>
            <person name="Wortman J."/>
            <person name="Nusbaum C."/>
            <person name="Birren B."/>
        </authorList>
    </citation>
    <scope>NUCLEOTIDE SEQUENCE [LARGE SCALE GENOMIC DNA]</scope>
    <source>
        <strain evidence="2">race PST-78</strain>
    </source>
</reference>
<comment type="caution">
    <text evidence="1">The sequence shown here is derived from an EMBL/GenBank/DDBJ whole genome shotgun (WGS) entry which is preliminary data.</text>
</comment>
<evidence type="ECO:0000313" key="2">
    <source>
        <dbReference type="Proteomes" id="UP000054564"/>
    </source>
</evidence>
<dbReference type="AlphaFoldDB" id="A0A0L0VF07"/>
<evidence type="ECO:0000313" key="1">
    <source>
        <dbReference type="EMBL" id="KNE97564.1"/>
    </source>
</evidence>
<protein>
    <submittedName>
        <fullName evidence="1">Uncharacterized protein</fullName>
    </submittedName>
</protein>
<organism evidence="1 2">
    <name type="scientific">Puccinia striiformis f. sp. tritici PST-78</name>
    <dbReference type="NCBI Taxonomy" id="1165861"/>
    <lineage>
        <taxon>Eukaryota</taxon>
        <taxon>Fungi</taxon>
        <taxon>Dikarya</taxon>
        <taxon>Basidiomycota</taxon>
        <taxon>Pucciniomycotina</taxon>
        <taxon>Pucciniomycetes</taxon>
        <taxon>Pucciniales</taxon>
        <taxon>Pucciniaceae</taxon>
        <taxon>Puccinia</taxon>
    </lineage>
</organism>
<proteinExistence type="predicted"/>
<dbReference type="EMBL" id="AJIL01000066">
    <property type="protein sequence ID" value="KNE97564.1"/>
    <property type="molecule type" value="Genomic_DNA"/>
</dbReference>
<sequence length="65" mass="7210">MLPVQCSQVKRGRSSSQVAPTLSATLSDGVVWWVSFTRETGIGKYWTGYEIGTIYEGSPNIQRQT</sequence>
<accession>A0A0L0VF07</accession>
<dbReference type="Proteomes" id="UP000054564">
    <property type="component" value="Unassembled WGS sequence"/>
</dbReference>
<gene>
    <name evidence="1" type="ORF">PSTG_09116</name>
</gene>
<keyword evidence="2" id="KW-1185">Reference proteome</keyword>